<evidence type="ECO:0000256" key="6">
    <source>
        <dbReference type="RuleBase" id="RU364107"/>
    </source>
</evidence>
<evidence type="ECO:0000256" key="7">
    <source>
        <dbReference type="SAM" id="MobiDB-lite"/>
    </source>
</evidence>
<dbReference type="GO" id="GO:0140588">
    <property type="term" value="P:chromatin looping"/>
    <property type="evidence" value="ECO:0007669"/>
    <property type="project" value="InterPro"/>
</dbReference>
<sequence>MYGSDPHYDADEAEANPHPDQIANAHSLLASYPFASATPISHVARHLSTMSSTAPIPSLAQPHLFSGGTSANMQQQGHFSVNPPPYSRDTVALDAEIPPQGHERISWYQQREQVVRALDYEANFVPPGPPYRYPATLNTQTNWTPSSYSASPFVNSVLQSTASHPRAPPLPPMLQPTPSALSGALGGHTGPTSGQHQYSPRHSNPVYSPDDSATFFDQFVAATLSERNAKIPSSRQPRSNPSSHSRPPEFPLPSRPELASSSSNGLYSRQTISSTVSESRSKSYQYQGQPQNRTQTLLQPEHNSQSQTPALFPVPRSPPPTIQSVPQESPDPLALGPGTAAIPHKSRPQYGVNPPLTPSTPSRKRKLSILNSPSEKRVHSIGSFSGSSPAQHNRPASNPVLVANGSELKGDSPGAGTLKFLPARRMIPYVEVPSLHSTPSSTRGRGGSAPASEATEHQGVHESDSGSDADDGHVFGLGGSTPLINMGSSVVRSGRKGTKLVEGGERVPLQKFTTLLEDILEAEDSLPPGVPLSTLGPGSNHVASFFSHLTADTSNVLLHPTVISKMSTYLSQITRPSKRARLAPTRGPGSGSGGRRGQVHSNENPAPARLAETDPSAIGRALKLLGRTVTLGSGEEEYGDPFVSAGAIKETSTSPSKKTKKTKANAKKEKPSKATVPDPVPTGEGLRRSSRSRSRSRTPVYVEEGDEAGVEDGTTAENMGKVDQGTNNREPSEEELEQLDLTLDTAKESVLAASCVLALLSADKMPKQVYSEELIVNCMNAVSNQLKRIIYPFVESTGDIHGHNSPLLQYVTKSTSPGAVSRRTQIGEIFQILSAVLPRIDTLVSRSHVNMSDAIIIPAVYISIGPFFVVEFGASGSTQSGKSSKEKTSMVLSALGGNSALRGLRLSALALIRSIFASHVEQRSWIIEEIMTSLIKLPDLKQKAGQFRLRDGRSIHTVSALLLQLIHTSAHDICVEARKFAKKRRELALQSSVTISAQKAEFLSELDLEELRLYSTALEAPYTVGKTIVMFLTHRAGKSKTTKTTNETEYRAILDTIISDVLTVLYWPEWPGAALLLVVVCKLLGHALDDVKSSATALTDTNGLKSIALEHLGIIAARLRSSQIRVSKSDRSSSEVVALDQIVGTSDLEGLETLISAHDDVSSHLVKAASEDSAAFDSARELTSTIWAQEVAAGLMRCNSVLTKMGEDGSIGGREYTHFMNLCKRLKLAFRDLWKEPTNDVFDAGSNASQIDLVSEAIGCTQGLKNAFEPILNIILGSLDAAAVFMRTKALRALGQIVLVDPTILRNASVRKAIENHLQDSSPAVRDAAVELIGKYIISMPAVAGDYFQQIAERIADTGIGVRKRVIKLFKSVYQVEHSQGRRVDICHKLVLRMLDEDETVKELSMKTLGELWFPSSRDEAAAKANIRATSNSVEEVAEMLTKDPVAEKVSVIMGVSDKFPDRHSPLEDFLHQLASDCDGVSGSTILEQYGTICDALIDSLVDAQDFPGFNVVNCIKTIYIFTSAHPAIISSQKAHTLLPYLKNPTSPEEQTTADYLLKIFRLVIPTMPRTATKFGQELQLMLQPMIIKPSSTGGLGALQETVACLCVVVQCITHEFNRLVALLKSCNMKLQSVIVQSSRGPLAPTSLRNVILLVYILSLLCEHCNFDVMRTENPDIGRDLDMISQDPITDHVYRALLALHKNVDDSLTRNRLMQCLGFLFRSYPILMMTTESAALMDAVFASPDVEPRYRLLKIIHDFLLSESSKYSAQEKSIKGSKKKNLSMDELVGNTTNFADGSVSSSIVQRYLDKILEAAITDHNLLQSTAVDILGFVVRQGLAHPIQCVPTIIALETSSSARLSSRALNYHTILYNKHATMINVRYLDCAHKSFQYQQRIHPGAVSGLRLDPVPTAMLQPWYSLVREKRTTRQEFLKAVVKALDVDASGAGTPQTSLDFIRYMVENLSALEYKTQEEILTVIRHITAVLSVSGVQVIDTLQHKLGNPLTEHDSEQPNPVTPQAELTDDFARSSICIAMLLILKAYLKGTYGLSEEKCMKWVVGKKSALGDKAAIRRLATPMTWERVPYAVKPIHTREDRENQHRQLLSLWEQEGVSPEPVDDVE</sequence>
<dbReference type="InterPro" id="IPR011989">
    <property type="entry name" value="ARM-like"/>
</dbReference>
<dbReference type="GO" id="GO:1990414">
    <property type="term" value="P:replication-born double-strand break repair via sister chromatid exchange"/>
    <property type="evidence" value="ECO:0007669"/>
    <property type="project" value="TreeGrafter"/>
</dbReference>
<evidence type="ECO:0000256" key="4">
    <source>
        <dbReference type="ARBA" id="ARBA00023242"/>
    </source>
</evidence>
<dbReference type="PANTHER" id="PTHR21704:SF18">
    <property type="entry name" value="NIPPED-B-LIKE PROTEIN"/>
    <property type="match status" value="1"/>
</dbReference>
<evidence type="ECO:0000256" key="1">
    <source>
        <dbReference type="ARBA" id="ARBA00004123"/>
    </source>
</evidence>
<evidence type="ECO:0000259" key="8">
    <source>
        <dbReference type="Pfam" id="PF12830"/>
    </source>
</evidence>
<dbReference type="InterPro" id="IPR016024">
    <property type="entry name" value="ARM-type_fold"/>
</dbReference>
<dbReference type="Gene3D" id="1.25.10.10">
    <property type="entry name" value="Leucine-rich Repeat Variant"/>
    <property type="match status" value="1"/>
</dbReference>
<comment type="subcellular location">
    <subcellularLocation>
        <location evidence="1 6">Nucleus</location>
    </subcellularLocation>
</comment>
<dbReference type="GO" id="GO:0003682">
    <property type="term" value="F:chromatin binding"/>
    <property type="evidence" value="ECO:0007669"/>
    <property type="project" value="TreeGrafter"/>
</dbReference>
<dbReference type="GO" id="GO:0090694">
    <property type="term" value="C:Scc2-Scc4 cohesin loading complex"/>
    <property type="evidence" value="ECO:0007669"/>
    <property type="project" value="TreeGrafter"/>
</dbReference>
<feature type="domain" description="Sister chromatid cohesion C-terminal" evidence="8">
    <location>
        <begin position="1800"/>
        <end position="1983"/>
    </location>
</feature>
<reference evidence="9" key="1">
    <citation type="journal article" date="2020" name="Nat. Commun.">
        <title>Large-scale genome sequencing of mycorrhizal fungi provides insights into the early evolution of symbiotic traits.</title>
        <authorList>
            <person name="Miyauchi S."/>
            <person name="Kiss E."/>
            <person name="Kuo A."/>
            <person name="Drula E."/>
            <person name="Kohler A."/>
            <person name="Sanchez-Garcia M."/>
            <person name="Morin E."/>
            <person name="Andreopoulos B."/>
            <person name="Barry K.W."/>
            <person name="Bonito G."/>
            <person name="Buee M."/>
            <person name="Carver A."/>
            <person name="Chen C."/>
            <person name="Cichocki N."/>
            <person name="Clum A."/>
            <person name="Culley D."/>
            <person name="Crous P.W."/>
            <person name="Fauchery L."/>
            <person name="Girlanda M."/>
            <person name="Hayes R.D."/>
            <person name="Keri Z."/>
            <person name="LaButti K."/>
            <person name="Lipzen A."/>
            <person name="Lombard V."/>
            <person name="Magnuson J."/>
            <person name="Maillard F."/>
            <person name="Murat C."/>
            <person name="Nolan M."/>
            <person name="Ohm R.A."/>
            <person name="Pangilinan J."/>
            <person name="Pereira M.F."/>
            <person name="Perotto S."/>
            <person name="Peter M."/>
            <person name="Pfister S."/>
            <person name="Riley R."/>
            <person name="Sitrit Y."/>
            <person name="Stielow J.B."/>
            <person name="Szollosi G."/>
            <person name="Zifcakova L."/>
            <person name="Stursova M."/>
            <person name="Spatafora J.W."/>
            <person name="Tedersoo L."/>
            <person name="Vaario L.M."/>
            <person name="Yamada A."/>
            <person name="Yan M."/>
            <person name="Wang P."/>
            <person name="Xu J."/>
            <person name="Bruns T."/>
            <person name="Baldrian P."/>
            <person name="Vilgalys R."/>
            <person name="Dunand C."/>
            <person name="Henrissat B."/>
            <person name="Grigoriev I.V."/>
            <person name="Hibbett D."/>
            <person name="Nagy L.G."/>
            <person name="Martin F.M."/>
        </authorList>
    </citation>
    <scope>NUCLEOTIDE SEQUENCE</scope>
    <source>
        <strain evidence="9">UP504</strain>
    </source>
</reference>
<dbReference type="GO" id="GO:0010468">
    <property type="term" value="P:regulation of gene expression"/>
    <property type="evidence" value="ECO:0007669"/>
    <property type="project" value="InterPro"/>
</dbReference>
<dbReference type="InterPro" id="IPR026003">
    <property type="entry name" value="Cohesin_HEAT"/>
</dbReference>
<feature type="compositionally biased region" description="Polar residues" evidence="7">
    <location>
        <begin position="259"/>
        <end position="309"/>
    </location>
</feature>
<dbReference type="Pfam" id="PF12765">
    <property type="entry name" value="Cohesin_HEAT"/>
    <property type="match status" value="1"/>
</dbReference>
<evidence type="ECO:0000313" key="10">
    <source>
        <dbReference type="Proteomes" id="UP000886523"/>
    </source>
</evidence>
<keyword evidence="3 6" id="KW-0677">Repeat</keyword>
<feature type="compositionally biased region" description="Basic and acidic residues" evidence="7">
    <location>
        <begin position="454"/>
        <end position="464"/>
    </location>
</feature>
<feature type="compositionally biased region" description="Low complexity" evidence="7">
    <location>
        <begin position="232"/>
        <end position="245"/>
    </location>
</feature>
<comment type="caution">
    <text evidence="9">The sequence shown here is derived from an EMBL/GenBank/DDBJ whole genome shotgun (WGS) entry which is preliminary data.</text>
</comment>
<proteinExistence type="inferred from homology"/>
<feature type="region of interest" description="Disordered" evidence="7">
    <location>
        <begin position="649"/>
        <end position="733"/>
    </location>
</feature>
<evidence type="ECO:0000313" key="9">
    <source>
        <dbReference type="EMBL" id="KAF9516308.1"/>
    </source>
</evidence>
<keyword evidence="4 6" id="KW-0539">Nucleus</keyword>
<evidence type="ECO:0000256" key="3">
    <source>
        <dbReference type="ARBA" id="ARBA00022737"/>
    </source>
</evidence>
<feature type="compositionally biased region" description="Low complexity" evidence="7">
    <location>
        <begin position="437"/>
        <end position="452"/>
    </location>
</feature>
<evidence type="ECO:0000256" key="2">
    <source>
        <dbReference type="ARBA" id="ARBA00009252"/>
    </source>
</evidence>
<gene>
    <name evidence="9" type="ORF">BS47DRAFT_1376008</name>
</gene>
<evidence type="ECO:0000256" key="5">
    <source>
        <dbReference type="ARBA" id="ARBA00023306"/>
    </source>
</evidence>
<dbReference type="InterPro" id="IPR024986">
    <property type="entry name" value="Nipped-B_C"/>
</dbReference>
<feature type="region of interest" description="Disordered" evidence="7">
    <location>
        <begin position="226"/>
        <end position="419"/>
    </location>
</feature>
<dbReference type="Proteomes" id="UP000886523">
    <property type="component" value="Unassembled WGS sequence"/>
</dbReference>
<dbReference type="Pfam" id="PF12830">
    <property type="entry name" value="Nipped-B_C"/>
    <property type="match status" value="1"/>
</dbReference>
<name>A0A9P6DZ34_9AGAM</name>
<dbReference type="PANTHER" id="PTHR21704">
    <property type="entry name" value="NIPPED-B-LIKE PROTEIN DELANGIN SCC2-RELATED"/>
    <property type="match status" value="1"/>
</dbReference>
<feature type="compositionally biased region" description="Polar residues" evidence="7">
    <location>
        <begin position="382"/>
        <end position="396"/>
    </location>
</feature>
<feature type="compositionally biased region" description="Pro residues" evidence="7">
    <location>
        <begin position="166"/>
        <end position="175"/>
    </location>
</feature>
<feature type="region of interest" description="Disordered" evidence="7">
    <location>
        <begin position="159"/>
        <end position="211"/>
    </location>
</feature>
<feature type="region of interest" description="Disordered" evidence="7">
    <location>
        <begin position="574"/>
        <end position="615"/>
    </location>
</feature>
<dbReference type="GO" id="GO:0034087">
    <property type="term" value="P:establishment of mitotic sister chromatid cohesion"/>
    <property type="evidence" value="ECO:0007669"/>
    <property type="project" value="TreeGrafter"/>
</dbReference>
<protein>
    <recommendedName>
        <fullName evidence="6">Sister chromatid cohesion protein</fullName>
    </recommendedName>
</protein>
<dbReference type="GO" id="GO:0061775">
    <property type="term" value="F:cohesin loader activity"/>
    <property type="evidence" value="ECO:0007669"/>
    <property type="project" value="InterPro"/>
</dbReference>
<feature type="compositionally biased region" description="Polar residues" evidence="7">
    <location>
        <begin position="190"/>
        <end position="206"/>
    </location>
</feature>
<dbReference type="EMBL" id="MU128940">
    <property type="protein sequence ID" value="KAF9516308.1"/>
    <property type="molecule type" value="Genomic_DNA"/>
</dbReference>
<dbReference type="OrthoDB" id="418242at2759"/>
<comment type="similarity">
    <text evidence="2 6">Belongs to the SCC2/Nipped-B family.</text>
</comment>
<accession>A0A9P6DZ34</accession>
<feature type="region of interest" description="Disordered" evidence="7">
    <location>
        <begin position="432"/>
        <end position="477"/>
    </location>
</feature>
<keyword evidence="10" id="KW-1185">Reference proteome</keyword>
<keyword evidence="5 6" id="KW-0131">Cell cycle</keyword>
<dbReference type="InterPro" id="IPR033031">
    <property type="entry name" value="Scc2/Nipped-B"/>
</dbReference>
<organism evidence="9 10">
    <name type="scientific">Hydnum rufescens UP504</name>
    <dbReference type="NCBI Taxonomy" id="1448309"/>
    <lineage>
        <taxon>Eukaryota</taxon>
        <taxon>Fungi</taxon>
        <taxon>Dikarya</taxon>
        <taxon>Basidiomycota</taxon>
        <taxon>Agaricomycotina</taxon>
        <taxon>Agaricomycetes</taxon>
        <taxon>Cantharellales</taxon>
        <taxon>Hydnaceae</taxon>
        <taxon>Hydnum</taxon>
    </lineage>
</organism>
<dbReference type="CDD" id="cd23958">
    <property type="entry name" value="SCC2"/>
    <property type="match status" value="1"/>
</dbReference>
<dbReference type="GO" id="GO:0071169">
    <property type="term" value="P:establishment of protein localization to chromatin"/>
    <property type="evidence" value="ECO:0007669"/>
    <property type="project" value="TreeGrafter"/>
</dbReference>
<dbReference type="SUPFAM" id="SSF48371">
    <property type="entry name" value="ARM repeat"/>
    <property type="match status" value="1"/>
</dbReference>